<sequence length="26" mass="2815">VLGDLIELLLILQVFAAMRGFVLSAL</sequence>
<accession>A0P1B9</accession>
<dbReference type="GO" id="GO:0016223">
    <property type="term" value="F:beta-alanine:pyruvate transaminase activity"/>
    <property type="evidence" value="ECO:0007669"/>
    <property type="project" value="UniProtKB-EC"/>
</dbReference>
<evidence type="ECO:0000313" key="1">
    <source>
        <dbReference type="EMBL" id="EAV41070.1"/>
    </source>
</evidence>
<dbReference type="AlphaFoldDB" id="A0P1B9"/>
<dbReference type="EC" id="2.6.1.18" evidence="1"/>
<protein>
    <submittedName>
        <fullName evidence="1">Beta alanine-pyruvate transaminase</fullName>
        <ecNumber evidence="1">2.6.1.18</ecNumber>
    </submittedName>
</protein>
<dbReference type="EMBL" id="AAUW01000023">
    <property type="protein sequence ID" value="EAV41070.1"/>
    <property type="molecule type" value="Genomic_DNA"/>
</dbReference>
<keyword evidence="1" id="KW-0032">Aminotransferase</keyword>
<name>A0P1B9_ROSAI</name>
<keyword evidence="1" id="KW-0808">Transferase</keyword>
<organism evidence="1 2">
    <name type="scientific">Roseibium aggregatum (strain ATCC 25650 / DSM 13394 / JCM 20685 / NBRC 16684 / NCIMB 2208 / IAM 12614 / B1)</name>
    <name type="common">Stappia aggregata</name>
    <dbReference type="NCBI Taxonomy" id="384765"/>
    <lineage>
        <taxon>Bacteria</taxon>
        <taxon>Pseudomonadati</taxon>
        <taxon>Pseudomonadota</taxon>
        <taxon>Alphaproteobacteria</taxon>
        <taxon>Hyphomicrobiales</taxon>
        <taxon>Stappiaceae</taxon>
        <taxon>Roseibium</taxon>
    </lineage>
</organism>
<dbReference type="Proteomes" id="UP000004848">
    <property type="component" value="Unassembled WGS sequence"/>
</dbReference>
<gene>
    <name evidence="1" type="ORF">SIAM614_01636</name>
</gene>
<keyword evidence="1" id="KW-0670">Pyruvate</keyword>
<proteinExistence type="predicted"/>
<evidence type="ECO:0000313" key="2">
    <source>
        <dbReference type="Proteomes" id="UP000004848"/>
    </source>
</evidence>
<reference evidence="1 2" key="1">
    <citation type="submission" date="2006-05" db="EMBL/GenBank/DDBJ databases">
        <authorList>
            <person name="King G."/>
            <person name="Ferriera S."/>
            <person name="Johnson J."/>
            <person name="Kravitz S."/>
            <person name="Beeson K."/>
            <person name="Sutton G."/>
            <person name="Rogers Y.-H."/>
            <person name="Friedman R."/>
            <person name="Frazier M."/>
            <person name="Venter J.C."/>
        </authorList>
    </citation>
    <scope>NUCLEOTIDE SEQUENCE [LARGE SCALE GENOMIC DNA]</scope>
    <source>
        <strain evidence="2">ATCC 25650 / DSM 13394 / JCM 20685 / NBRC 16684 / NCIMB 2208 / IAM 12614 / B1</strain>
    </source>
</reference>
<feature type="non-terminal residue" evidence="1">
    <location>
        <position position="1"/>
    </location>
</feature>
<comment type="caution">
    <text evidence="1">The sequence shown here is derived from an EMBL/GenBank/DDBJ whole genome shotgun (WGS) entry which is preliminary data.</text>
</comment>